<evidence type="ECO:0000313" key="3">
    <source>
        <dbReference type="Proteomes" id="UP001301350"/>
    </source>
</evidence>
<dbReference type="EMBL" id="JANCYW010000001">
    <property type="protein sequence ID" value="KAK4534361.1"/>
    <property type="molecule type" value="Genomic_DNA"/>
</dbReference>
<comment type="caution">
    <text evidence="2">The sequence shown here is derived from an EMBL/GenBank/DDBJ whole genome shotgun (WGS) entry which is preliminary data.</text>
</comment>
<keyword evidence="1" id="KW-1133">Transmembrane helix</keyword>
<gene>
    <name evidence="2" type="ORF">CDCA_CDCA01G0386</name>
</gene>
<dbReference type="Proteomes" id="UP001301350">
    <property type="component" value="Unassembled WGS sequence"/>
</dbReference>
<evidence type="ECO:0000256" key="1">
    <source>
        <dbReference type="SAM" id="Phobius"/>
    </source>
</evidence>
<reference evidence="2 3" key="1">
    <citation type="submission" date="2022-07" db="EMBL/GenBank/DDBJ databases">
        <title>Genome-wide signatures of adaptation to extreme environments.</title>
        <authorList>
            <person name="Cho C.H."/>
            <person name="Yoon H.S."/>
        </authorList>
    </citation>
    <scope>NUCLEOTIDE SEQUENCE [LARGE SCALE GENOMIC DNA]</scope>
    <source>
        <strain evidence="2 3">DBV 063 E5</strain>
    </source>
</reference>
<keyword evidence="1" id="KW-0472">Membrane</keyword>
<feature type="transmembrane region" description="Helical" evidence="1">
    <location>
        <begin position="80"/>
        <end position="100"/>
    </location>
</feature>
<keyword evidence="1" id="KW-0812">Transmembrane</keyword>
<keyword evidence="3" id="KW-1185">Reference proteome</keyword>
<accession>A0AAV9IQL8</accession>
<dbReference type="AlphaFoldDB" id="A0AAV9IQL8"/>
<protein>
    <submittedName>
        <fullName evidence="2">Uncharacterized protein</fullName>
    </submittedName>
</protein>
<sequence length="106" mass="10794">MFVSTSAPTSRVGARTGAMCRAARSRRAPKTSVGKAAQVAMVLMPGTECVANVAIPCGGCEAANAMNDVSRMLAANADDFGGYTIPALSLIVIAAIILALSPPLRE</sequence>
<name>A0AAV9IQL8_CYACA</name>
<proteinExistence type="predicted"/>
<organism evidence="2 3">
    <name type="scientific">Cyanidium caldarium</name>
    <name type="common">Red alga</name>
    <dbReference type="NCBI Taxonomy" id="2771"/>
    <lineage>
        <taxon>Eukaryota</taxon>
        <taxon>Rhodophyta</taxon>
        <taxon>Bangiophyceae</taxon>
        <taxon>Cyanidiales</taxon>
        <taxon>Cyanidiaceae</taxon>
        <taxon>Cyanidium</taxon>
    </lineage>
</organism>
<evidence type="ECO:0000313" key="2">
    <source>
        <dbReference type="EMBL" id="KAK4534361.1"/>
    </source>
</evidence>